<dbReference type="GO" id="GO:0003677">
    <property type="term" value="F:DNA binding"/>
    <property type="evidence" value="ECO:0007669"/>
    <property type="project" value="UniProtKB-KW"/>
</dbReference>
<dbReference type="InterPro" id="IPR000835">
    <property type="entry name" value="HTH_MarR-typ"/>
</dbReference>
<dbReference type="OrthoDB" id="32523at2"/>
<dbReference type="RefSeq" id="WP_127700069.1">
    <property type="nucleotide sequence ID" value="NZ_SACS01000016.1"/>
</dbReference>
<name>A0A437QLL2_9GAMM</name>
<keyword evidence="2" id="KW-0238">DNA-binding</keyword>
<dbReference type="PANTHER" id="PTHR42756:SF1">
    <property type="entry name" value="TRANSCRIPTIONAL REPRESSOR OF EMRAB OPERON"/>
    <property type="match status" value="1"/>
</dbReference>
<proteinExistence type="predicted"/>
<gene>
    <name evidence="5" type="ORF">EOE67_14570</name>
</gene>
<dbReference type="GO" id="GO:0003700">
    <property type="term" value="F:DNA-binding transcription factor activity"/>
    <property type="evidence" value="ECO:0007669"/>
    <property type="project" value="InterPro"/>
</dbReference>
<comment type="caution">
    <text evidence="5">The sequence shown here is derived from an EMBL/GenBank/DDBJ whole genome shotgun (WGS) entry which is preliminary data.</text>
</comment>
<evidence type="ECO:0000256" key="3">
    <source>
        <dbReference type="ARBA" id="ARBA00023163"/>
    </source>
</evidence>
<keyword evidence="3" id="KW-0804">Transcription</keyword>
<dbReference type="PRINTS" id="PR00598">
    <property type="entry name" value="HTHMARR"/>
</dbReference>
<dbReference type="InterPro" id="IPR036390">
    <property type="entry name" value="WH_DNA-bd_sf"/>
</dbReference>
<dbReference type="PANTHER" id="PTHR42756">
    <property type="entry name" value="TRANSCRIPTIONAL REGULATOR, MARR"/>
    <property type="match status" value="1"/>
</dbReference>
<dbReference type="PROSITE" id="PS50995">
    <property type="entry name" value="HTH_MARR_2"/>
    <property type="match status" value="1"/>
</dbReference>
<protein>
    <submittedName>
        <fullName evidence="5">MarR family transcriptional regulator</fullName>
    </submittedName>
</protein>
<evidence type="ECO:0000256" key="2">
    <source>
        <dbReference type="ARBA" id="ARBA00023125"/>
    </source>
</evidence>
<keyword evidence="1" id="KW-0805">Transcription regulation</keyword>
<dbReference type="Pfam" id="PF12802">
    <property type="entry name" value="MarR_2"/>
    <property type="match status" value="1"/>
</dbReference>
<evidence type="ECO:0000259" key="4">
    <source>
        <dbReference type="PROSITE" id="PS50995"/>
    </source>
</evidence>
<evidence type="ECO:0000313" key="5">
    <source>
        <dbReference type="EMBL" id="RVU35395.1"/>
    </source>
</evidence>
<sequence>MKDDLVDAVIQQWQRERPDVDPTPMAVMGRLVRSCALFDRELSTVFSEFGLNGGEFDVVATLRRSGKPYTLTPNQLLQTLMLTSGSMTNRIDKLEAKQLVSRSPDPHDRRGVLVSLTAKGLDIIERALVRHLAKGEDLLAELSHSERDQLAMLLKKLLQSQGMQ</sequence>
<feature type="domain" description="HTH marR-type" evidence="4">
    <location>
        <begin position="24"/>
        <end position="159"/>
    </location>
</feature>
<organism evidence="5 6">
    <name type="scientific">Rheinheimera riviphila</name>
    <dbReference type="NCBI Taxonomy" id="1834037"/>
    <lineage>
        <taxon>Bacteria</taxon>
        <taxon>Pseudomonadati</taxon>
        <taxon>Pseudomonadota</taxon>
        <taxon>Gammaproteobacteria</taxon>
        <taxon>Chromatiales</taxon>
        <taxon>Chromatiaceae</taxon>
        <taxon>Rheinheimera</taxon>
    </lineage>
</organism>
<dbReference type="Proteomes" id="UP000283077">
    <property type="component" value="Unassembled WGS sequence"/>
</dbReference>
<reference evidence="5 6" key="1">
    <citation type="submission" date="2019-01" db="EMBL/GenBank/DDBJ databases">
        <authorList>
            <person name="Chen W.-M."/>
        </authorList>
    </citation>
    <scope>NUCLEOTIDE SEQUENCE [LARGE SCALE GENOMIC DNA]</scope>
    <source>
        <strain evidence="5 6">KYPC3</strain>
    </source>
</reference>
<dbReference type="SUPFAM" id="SSF46785">
    <property type="entry name" value="Winged helix' DNA-binding domain"/>
    <property type="match status" value="1"/>
</dbReference>
<dbReference type="AlphaFoldDB" id="A0A437QLL2"/>
<evidence type="ECO:0000313" key="6">
    <source>
        <dbReference type="Proteomes" id="UP000283077"/>
    </source>
</evidence>
<dbReference type="EMBL" id="SACS01000016">
    <property type="protein sequence ID" value="RVU35395.1"/>
    <property type="molecule type" value="Genomic_DNA"/>
</dbReference>
<dbReference type="InterPro" id="IPR036388">
    <property type="entry name" value="WH-like_DNA-bd_sf"/>
</dbReference>
<keyword evidence="6" id="KW-1185">Reference proteome</keyword>
<dbReference type="Gene3D" id="1.10.10.10">
    <property type="entry name" value="Winged helix-like DNA-binding domain superfamily/Winged helix DNA-binding domain"/>
    <property type="match status" value="1"/>
</dbReference>
<evidence type="ECO:0000256" key="1">
    <source>
        <dbReference type="ARBA" id="ARBA00023015"/>
    </source>
</evidence>
<accession>A0A437QLL2</accession>
<dbReference type="SMART" id="SM00347">
    <property type="entry name" value="HTH_MARR"/>
    <property type="match status" value="1"/>
</dbReference>